<sequence length="99" mass="11921">MTYQNQLEESYLKVQKLKANIHTQALLEYVDKVKKVWKPKTKQFTGMHYHGSKSGEEETVTLYFDEYSLEWTTEEMAFRGYLFNKVKEVLNKNKIKKYK</sequence>
<evidence type="ECO:0000313" key="2">
    <source>
        <dbReference type="Proteomes" id="UP001500101"/>
    </source>
</evidence>
<name>A0ABP7YL27_9SPHI</name>
<reference evidence="2" key="1">
    <citation type="journal article" date="2019" name="Int. J. Syst. Evol. Microbiol.">
        <title>The Global Catalogue of Microorganisms (GCM) 10K type strain sequencing project: providing services to taxonomists for standard genome sequencing and annotation.</title>
        <authorList>
            <consortium name="The Broad Institute Genomics Platform"/>
            <consortium name="The Broad Institute Genome Sequencing Center for Infectious Disease"/>
            <person name="Wu L."/>
            <person name="Ma J."/>
        </authorList>
    </citation>
    <scope>NUCLEOTIDE SEQUENCE [LARGE SCALE GENOMIC DNA]</scope>
    <source>
        <strain evidence="2">JCM 16704</strain>
    </source>
</reference>
<protein>
    <submittedName>
        <fullName evidence="1">Uncharacterized protein</fullName>
    </submittedName>
</protein>
<comment type="caution">
    <text evidence="1">The sequence shown here is derived from an EMBL/GenBank/DDBJ whole genome shotgun (WGS) entry which is preliminary data.</text>
</comment>
<dbReference type="RefSeq" id="WP_344673939.1">
    <property type="nucleotide sequence ID" value="NZ_BAAAZI010000006.1"/>
</dbReference>
<evidence type="ECO:0000313" key="1">
    <source>
        <dbReference type="EMBL" id="GAA4137864.1"/>
    </source>
</evidence>
<keyword evidence="2" id="KW-1185">Reference proteome</keyword>
<organism evidence="1 2">
    <name type="scientific">Sphingobacterium kyonggiense</name>
    <dbReference type="NCBI Taxonomy" id="714075"/>
    <lineage>
        <taxon>Bacteria</taxon>
        <taxon>Pseudomonadati</taxon>
        <taxon>Bacteroidota</taxon>
        <taxon>Sphingobacteriia</taxon>
        <taxon>Sphingobacteriales</taxon>
        <taxon>Sphingobacteriaceae</taxon>
        <taxon>Sphingobacterium</taxon>
    </lineage>
</organism>
<dbReference type="Proteomes" id="UP001500101">
    <property type="component" value="Unassembled WGS sequence"/>
</dbReference>
<gene>
    <name evidence="1" type="ORF">GCM10022216_14330</name>
</gene>
<proteinExistence type="predicted"/>
<accession>A0ABP7YL27</accession>
<dbReference type="EMBL" id="BAAAZI010000006">
    <property type="protein sequence ID" value="GAA4137864.1"/>
    <property type="molecule type" value="Genomic_DNA"/>
</dbReference>